<dbReference type="InterPro" id="IPR002513">
    <property type="entry name" value="Tn3_Tnp_DDE_dom"/>
</dbReference>
<dbReference type="GO" id="GO:0004803">
    <property type="term" value="F:transposase activity"/>
    <property type="evidence" value="ECO:0007669"/>
    <property type="project" value="InterPro"/>
</dbReference>
<dbReference type="Proteomes" id="UP000000552">
    <property type="component" value="Chromosome"/>
</dbReference>
<sequence length="146" mass="15819">MMAGDLTVLSHRRAPGWLRGHVLAPGALEAACGLVANATQAIRNTAIWGEAGTAQEVRRLGRQPDDGMACPLWRSRVMIYWHVEKGSTCIFSQLKRCSSSEVAAMTKVLLRHYTNVEIQRLYVGSHGQSALGVPFAACSGSTCRHA</sequence>
<accession>Q989M3</accession>
<dbReference type="KEGG" id="mlo:mll6363"/>
<dbReference type="HOGENOM" id="CLU_1775926_0_0_5"/>
<reference evidence="2 3" key="1">
    <citation type="journal article" date="2000" name="DNA Res.">
        <title>Complete genome structure of the nitrogen-fixing symbiotic bacterium Mesorhizobium loti.</title>
        <authorList>
            <person name="Kaneko T."/>
            <person name="Nakamura Y."/>
            <person name="Sato S."/>
            <person name="Asamizu E."/>
            <person name="Kato T."/>
            <person name="Sasamoto S."/>
            <person name="Watanabe A."/>
            <person name="Idesawa K."/>
            <person name="Ishikawa A."/>
            <person name="Kawashima K."/>
            <person name="Kimura T."/>
            <person name="Kishida Y."/>
            <person name="Kiyokawa C."/>
            <person name="Kohara M."/>
            <person name="Matsumoto M."/>
            <person name="Matsuno A."/>
            <person name="Mochizuki Y."/>
            <person name="Nakayama S."/>
            <person name="Nakazaki N."/>
            <person name="Shimpo S."/>
            <person name="Sugimoto M."/>
            <person name="Takeuchi C."/>
            <person name="Yamada M."/>
            <person name="Tabata S."/>
        </authorList>
    </citation>
    <scope>NUCLEOTIDE SEQUENCE [LARGE SCALE GENOMIC DNA]</scope>
    <source>
        <strain evidence="3">LMG 29417 / CECT 9101 / MAFF 303099</strain>
    </source>
</reference>
<proteinExistence type="predicted"/>
<dbReference type="GO" id="GO:0006313">
    <property type="term" value="P:DNA transposition"/>
    <property type="evidence" value="ECO:0007669"/>
    <property type="project" value="InterPro"/>
</dbReference>
<evidence type="ECO:0000313" key="2">
    <source>
        <dbReference type="EMBL" id="BAB52673.1"/>
    </source>
</evidence>
<dbReference type="AlphaFoldDB" id="Q989M3"/>
<dbReference type="RefSeq" id="WP_010913991.1">
    <property type="nucleotide sequence ID" value="NC_002678.2"/>
</dbReference>
<dbReference type="eggNOG" id="COG4644">
    <property type="taxonomic scope" value="Bacteria"/>
</dbReference>
<name>Q989M3_RHILO</name>
<organism evidence="2 3">
    <name type="scientific">Mesorhizobium japonicum (strain LMG 29417 / CECT 9101 / MAFF 303099)</name>
    <name type="common">Mesorhizobium loti (strain MAFF 303099)</name>
    <dbReference type="NCBI Taxonomy" id="266835"/>
    <lineage>
        <taxon>Bacteria</taxon>
        <taxon>Pseudomonadati</taxon>
        <taxon>Pseudomonadota</taxon>
        <taxon>Alphaproteobacteria</taxon>
        <taxon>Hyphomicrobiales</taxon>
        <taxon>Phyllobacteriaceae</taxon>
        <taxon>Mesorhizobium</taxon>
    </lineage>
</organism>
<gene>
    <name evidence="2" type="ordered locus">mll6363</name>
</gene>
<protein>
    <submittedName>
        <fullName evidence="2">Resolvase-like</fullName>
    </submittedName>
</protein>
<dbReference type="Pfam" id="PF01526">
    <property type="entry name" value="DDE_Tnp_Tn3"/>
    <property type="match status" value="1"/>
</dbReference>
<evidence type="ECO:0000259" key="1">
    <source>
        <dbReference type="Pfam" id="PF01526"/>
    </source>
</evidence>
<dbReference type="EMBL" id="BA000012">
    <property type="protein sequence ID" value="BAB52673.1"/>
    <property type="molecule type" value="Genomic_DNA"/>
</dbReference>
<feature type="domain" description="Tn3 transposase DDE" evidence="1">
    <location>
        <begin position="17"/>
        <end position="132"/>
    </location>
</feature>
<evidence type="ECO:0000313" key="3">
    <source>
        <dbReference type="Proteomes" id="UP000000552"/>
    </source>
</evidence>